<dbReference type="EMBL" id="HE616748">
    <property type="protein sequence ID" value="CCE93859.1"/>
    <property type="molecule type" value="Genomic_DNA"/>
</dbReference>
<dbReference type="SMART" id="SM00906">
    <property type="entry name" value="Fungal_trans"/>
    <property type="match status" value="1"/>
</dbReference>
<evidence type="ECO:0000259" key="6">
    <source>
        <dbReference type="PROSITE" id="PS50048"/>
    </source>
</evidence>
<organism evidence="7 8">
    <name type="scientific">Torulaspora delbrueckii</name>
    <name type="common">Yeast</name>
    <name type="synonym">Candida colliculosa</name>
    <dbReference type="NCBI Taxonomy" id="4950"/>
    <lineage>
        <taxon>Eukaryota</taxon>
        <taxon>Fungi</taxon>
        <taxon>Dikarya</taxon>
        <taxon>Ascomycota</taxon>
        <taxon>Saccharomycotina</taxon>
        <taxon>Saccharomycetes</taxon>
        <taxon>Saccharomycetales</taxon>
        <taxon>Saccharomycetaceae</taxon>
        <taxon>Torulaspora</taxon>
    </lineage>
</organism>
<dbReference type="HOGENOM" id="CLU_023197_0_0_1"/>
<dbReference type="PROSITE" id="PS00463">
    <property type="entry name" value="ZN2_CY6_FUNGAL_1"/>
    <property type="match status" value="1"/>
</dbReference>
<dbReference type="Pfam" id="PF00172">
    <property type="entry name" value="Zn_clus"/>
    <property type="match status" value="1"/>
</dbReference>
<feature type="domain" description="Zn(2)-C6 fungal-type" evidence="6">
    <location>
        <begin position="27"/>
        <end position="56"/>
    </location>
</feature>
<dbReference type="SMART" id="SM00066">
    <property type="entry name" value="GAL4"/>
    <property type="match status" value="1"/>
</dbReference>
<dbReference type="FunCoup" id="G8ZY92">
    <property type="interactions" value="227"/>
</dbReference>
<gene>
    <name evidence="7" type="primary">TDEL0G04920</name>
    <name evidence="7" type="ORF">TDEL_0G04920</name>
</gene>
<comment type="subcellular location">
    <subcellularLocation>
        <location evidence="1">Nucleus</location>
    </subcellularLocation>
</comment>
<dbReference type="GO" id="GO:0045944">
    <property type="term" value="P:positive regulation of transcription by RNA polymerase II"/>
    <property type="evidence" value="ECO:0007669"/>
    <property type="project" value="UniProtKB-ARBA"/>
</dbReference>
<proteinExistence type="predicted"/>
<dbReference type="GO" id="GO:0008270">
    <property type="term" value="F:zinc ion binding"/>
    <property type="evidence" value="ECO:0007669"/>
    <property type="project" value="InterPro"/>
</dbReference>
<evidence type="ECO:0000313" key="8">
    <source>
        <dbReference type="Proteomes" id="UP000005627"/>
    </source>
</evidence>
<dbReference type="Gene3D" id="4.10.240.10">
    <property type="entry name" value="Zn(2)-C6 fungal-type DNA-binding domain"/>
    <property type="match status" value="1"/>
</dbReference>
<dbReference type="GeneID" id="11505311"/>
<evidence type="ECO:0000313" key="7">
    <source>
        <dbReference type="EMBL" id="CCE93859.1"/>
    </source>
</evidence>
<dbReference type="PANTHER" id="PTHR46910:SF3">
    <property type="entry name" value="HALOTOLERANCE PROTEIN 9-RELATED"/>
    <property type="match status" value="1"/>
</dbReference>
<evidence type="ECO:0000256" key="3">
    <source>
        <dbReference type="ARBA" id="ARBA00022833"/>
    </source>
</evidence>
<keyword evidence="5" id="KW-0539">Nucleus</keyword>
<dbReference type="InterPro" id="IPR036864">
    <property type="entry name" value="Zn2-C6_fun-type_DNA-bd_sf"/>
</dbReference>
<dbReference type="GO" id="GO:0005634">
    <property type="term" value="C:nucleus"/>
    <property type="evidence" value="ECO:0007669"/>
    <property type="project" value="UniProtKB-SubCell"/>
</dbReference>
<dbReference type="InParanoid" id="G8ZY92"/>
<evidence type="ECO:0000256" key="5">
    <source>
        <dbReference type="ARBA" id="ARBA00023242"/>
    </source>
</evidence>
<name>G8ZY92_TORDE</name>
<dbReference type="eggNOG" id="ENOG502RYRF">
    <property type="taxonomic scope" value="Eukaryota"/>
</dbReference>
<dbReference type="PANTHER" id="PTHR46910">
    <property type="entry name" value="TRANSCRIPTION FACTOR PDR1"/>
    <property type="match status" value="1"/>
</dbReference>
<dbReference type="STRING" id="1076872.G8ZY92"/>
<dbReference type="InterPro" id="IPR001138">
    <property type="entry name" value="Zn2Cys6_DnaBD"/>
</dbReference>
<dbReference type="Pfam" id="PF04082">
    <property type="entry name" value="Fungal_trans"/>
    <property type="match status" value="1"/>
</dbReference>
<dbReference type="InterPro" id="IPR007219">
    <property type="entry name" value="XnlR_reg_dom"/>
</dbReference>
<evidence type="ECO:0000256" key="2">
    <source>
        <dbReference type="ARBA" id="ARBA00022723"/>
    </source>
</evidence>
<dbReference type="KEGG" id="tdl:TDEL_0G04920"/>
<dbReference type="CDD" id="cd12148">
    <property type="entry name" value="fungal_TF_MHR"/>
    <property type="match status" value="1"/>
</dbReference>
<dbReference type="OrthoDB" id="5600212at2759"/>
<dbReference type="GO" id="GO:0006351">
    <property type="term" value="P:DNA-templated transcription"/>
    <property type="evidence" value="ECO:0007669"/>
    <property type="project" value="InterPro"/>
</dbReference>
<dbReference type="GO" id="GO:0000981">
    <property type="term" value="F:DNA-binding transcription factor activity, RNA polymerase II-specific"/>
    <property type="evidence" value="ECO:0007669"/>
    <property type="project" value="InterPro"/>
</dbReference>
<sequence length="696" mass="78846">MDESTVVMNKSMNFPGRIVKAPRTPKACDNCRRRKIKCSNISPCLNCVASALKCVHSQEPKRLNTSFFESPFKLNHDLSSLKDSLAGLSNRLLSANSQEVKNHIKGAILALEKVEKVDLESITQIQYDAIESYTGTHSIETAMVSKPHLFDRFPIGTNSNVDPPLNAHFGMYTPLVYFTSIGISHLMTKLLQIQDYRGTRETMYLHLKFLDLSSEIYMSLEPELGQDSKISSQFEDLLCMLPCNVENEIFQFRKKPMRKCSDMLHSCSHIQHCLQKAFCQPILKSTLIESYIKAVEKLATLCCKAFGLSVLTGPGRSPSPDILIEIIDEMYWVFDSKSTGMLIALACRSLLDSGYGRWEYNVGINEKSADNKRKIWWKCFWWDRWSAMSTGKPPILSEETSNCPFPREVMCLKVDDEMDCLALAEGVDLKASNLEGCLSFGYILLAKTISFAFSSMLYSQEFTAYRRYSSDVWRNSDQTLIELKKRHHQLVETFRLVDIKVTPIVQSNLQEQRCHRLYMFIKTTSVFISQELCSLFTRLQKCLPTKEASLVVDLMRRSAQHLFENSKDALLNVLKLEDTKALIEHGKIYIFIHAKHGLSDGGQLGTNRTSSDKFLVNMCEICGRLTDLGNNSNLRHRSLLGSVACFITARMCCQACMGSQRKTKEQLFGVPEESGAQIIKVGRNVMDSKSSLYAVL</sequence>
<accession>G8ZY92</accession>
<keyword evidence="4" id="KW-0238">DNA-binding</keyword>
<keyword evidence="2" id="KW-0479">Metal-binding</keyword>
<dbReference type="RefSeq" id="XP_003683070.1">
    <property type="nucleotide sequence ID" value="XM_003683022.1"/>
</dbReference>
<evidence type="ECO:0000256" key="1">
    <source>
        <dbReference type="ARBA" id="ARBA00004123"/>
    </source>
</evidence>
<dbReference type="Proteomes" id="UP000005627">
    <property type="component" value="Chromosome 7"/>
</dbReference>
<keyword evidence="3" id="KW-0862">Zinc</keyword>
<keyword evidence="8" id="KW-1185">Reference proteome</keyword>
<dbReference type="GO" id="GO:0003677">
    <property type="term" value="F:DNA binding"/>
    <property type="evidence" value="ECO:0007669"/>
    <property type="project" value="UniProtKB-KW"/>
</dbReference>
<dbReference type="AlphaFoldDB" id="G8ZY92"/>
<protein>
    <recommendedName>
        <fullName evidence="6">Zn(2)-C6 fungal-type domain-containing protein</fullName>
    </recommendedName>
</protein>
<evidence type="ECO:0000256" key="4">
    <source>
        <dbReference type="ARBA" id="ARBA00023125"/>
    </source>
</evidence>
<reference evidence="7 8" key="1">
    <citation type="journal article" date="2011" name="Proc. Natl. Acad. Sci. U.S.A.">
        <title>Evolutionary erosion of yeast sex chromosomes by mating-type switching accidents.</title>
        <authorList>
            <person name="Gordon J.L."/>
            <person name="Armisen D."/>
            <person name="Proux-Wera E."/>
            <person name="Oheigeartaigh S.S."/>
            <person name="Byrne K.P."/>
            <person name="Wolfe K.H."/>
        </authorList>
    </citation>
    <scope>NUCLEOTIDE SEQUENCE [LARGE SCALE GENOMIC DNA]</scope>
    <source>
        <strain evidence="8">ATCC 10662 / CBS 1146 / NBRC 0425 / NCYC 2629 / NRRL Y-866</strain>
    </source>
</reference>
<dbReference type="InterPro" id="IPR050987">
    <property type="entry name" value="AtrR-like"/>
</dbReference>
<dbReference type="PROSITE" id="PS50048">
    <property type="entry name" value="ZN2_CY6_FUNGAL_2"/>
    <property type="match status" value="1"/>
</dbReference>
<dbReference type="CDD" id="cd00067">
    <property type="entry name" value="GAL4"/>
    <property type="match status" value="1"/>
</dbReference>
<dbReference type="SUPFAM" id="SSF57701">
    <property type="entry name" value="Zn2/Cys6 DNA-binding domain"/>
    <property type="match status" value="1"/>
</dbReference>